<sequence>MTNKEIVRRYFDAINAKDLALAMSMVAEQATLHSQGKTLPYEDVMQIEQEEWKEHPERKYVADEMLAEGEKVAVRCTMMDDGHTPTLEMLALHHLQNGKITRTEVGLISPRS</sequence>
<evidence type="ECO:0000313" key="2">
    <source>
        <dbReference type="EMBL" id="GAG09943.1"/>
    </source>
</evidence>
<gene>
    <name evidence="2" type="ORF">S01H1_33290</name>
</gene>
<dbReference type="Gene3D" id="3.10.450.50">
    <property type="match status" value="1"/>
</dbReference>
<dbReference type="EMBL" id="BARS01020664">
    <property type="protein sequence ID" value="GAG09943.1"/>
    <property type="molecule type" value="Genomic_DNA"/>
</dbReference>
<organism evidence="2">
    <name type="scientific">marine sediment metagenome</name>
    <dbReference type="NCBI Taxonomy" id="412755"/>
    <lineage>
        <taxon>unclassified sequences</taxon>
        <taxon>metagenomes</taxon>
        <taxon>ecological metagenomes</taxon>
    </lineage>
</organism>
<evidence type="ECO:0000259" key="1">
    <source>
        <dbReference type="Pfam" id="PF12680"/>
    </source>
</evidence>
<dbReference type="InterPro" id="IPR032710">
    <property type="entry name" value="NTF2-like_dom_sf"/>
</dbReference>
<reference evidence="2" key="1">
    <citation type="journal article" date="2014" name="Front. Microbiol.">
        <title>High frequency of phylogenetically diverse reductive dehalogenase-homologous genes in deep subseafloor sedimentary metagenomes.</title>
        <authorList>
            <person name="Kawai M."/>
            <person name="Futagami T."/>
            <person name="Toyoda A."/>
            <person name="Takaki Y."/>
            <person name="Nishi S."/>
            <person name="Hori S."/>
            <person name="Arai W."/>
            <person name="Tsubouchi T."/>
            <person name="Morono Y."/>
            <person name="Uchiyama I."/>
            <person name="Ito T."/>
            <person name="Fujiyama A."/>
            <person name="Inagaki F."/>
            <person name="Takami H."/>
        </authorList>
    </citation>
    <scope>NUCLEOTIDE SEQUENCE</scope>
    <source>
        <strain evidence="2">Expedition CK06-06</strain>
    </source>
</reference>
<dbReference type="Pfam" id="PF12680">
    <property type="entry name" value="SnoaL_2"/>
    <property type="match status" value="1"/>
</dbReference>
<accession>X0VBT9</accession>
<feature type="domain" description="SnoaL-like" evidence="1">
    <location>
        <begin position="7"/>
        <end position="102"/>
    </location>
</feature>
<dbReference type="AlphaFoldDB" id="X0VBT9"/>
<dbReference type="SUPFAM" id="SSF54427">
    <property type="entry name" value="NTF2-like"/>
    <property type="match status" value="1"/>
</dbReference>
<comment type="caution">
    <text evidence="2">The sequence shown here is derived from an EMBL/GenBank/DDBJ whole genome shotgun (WGS) entry which is preliminary data.</text>
</comment>
<proteinExistence type="predicted"/>
<name>X0VBT9_9ZZZZ</name>
<protein>
    <recommendedName>
        <fullName evidence="1">SnoaL-like domain-containing protein</fullName>
    </recommendedName>
</protein>
<dbReference type="InterPro" id="IPR037401">
    <property type="entry name" value="SnoaL-like"/>
</dbReference>